<comment type="caution">
    <text evidence="3">The sequence shown here is derived from an EMBL/GenBank/DDBJ whole genome shotgun (WGS) entry which is preliminary data.</text>
</comment>
<reference evidence="3 4" key="1">
    <citation type="submission" date="2020-12" db="EMBL/GenBank/DDBJ databases">
        <title>Concerted genomic and epigenomic changes stabilize Arabidopsis allopolyploids.</title>
        <authorList>
            <person name="Chen Z."/>
        </authorList>
    </citation>
    <scope>NUCLEOTIDE SEQUENCE [LARGE SCALE GENOMIC DNA]</scope>
    <source>
        <strain evidence="3">As9502</strain>
        <tissue evidence="3">Leaf</tissue>
    </source>
</reference>
<feature type="coiled-coil region" evidence="1">
    <location>
        <begin position="1"/>
        <end position="28"/>
    </location>
</feature>
<dbReference type="OrthoDB" id="670909at2759"/>
<accession>A0A8T1YRD6</accession>
<proteinExistence type="predicted"/>
<sequence>MESKVRREEEERQKVERLVEKLKNHINNRSSTPAHISFVPNSIVVSSRKLAAAFWEFHQYHYQEDCSYLSSASARMHRGANGFAGASNRRQRHGKAVAVKENGLDLSQFLRDPSPDHQPDSAGSLRRQIGQMLIKHHQSIERNNHALQPVSPASYGSSLEVTTYNKAVTPSSSLEFRGRSSREPHYNLKTSTELLKVLNRIWSLEEQHVSNISLIKALKTEVAHSRVRIKELLRYQQADRHELDGVVKQLAEEKLLRKNKEVERMSSAVQSVRKELEDERKLRKRSESLHRKLARELSEVKSSLSNCVKELERGAKSNKMMELLCDEFAKGIKSYEEEIHGLKKKNLDKDWEGRGGGDQLVLHIAESWLDERMQMRLEGGDTLNGNNRSVLDKLEVEIEAFLQEKRNEIPRNRRNSLESVPFNALSAPPRDVDCEEDSGGSDSNCFELKKAAESHGDETKKPNQLNKDSLIDEKAKSPSNFQVNFEDQMAWAISSNGKKKTARAIEDEEEEDVKPENSNNIKKPEDECATTNKNDVMGEMIRTHRRLLSETREIDEGSCNFPSSRRQASPVRQWISRTVAPDLLGSSDIAIAHGVKDNTLKTKLAKSSKSRLRLFKG</sequence>
<evidence type="ECO:0000256" key="1">
    <source>
        <dbReference type="SAM" id="Coils"/>
    </source>
</evidence>
<evidence type="ECO:0000313" key="4">
    <source>
        <dbReference type="Proteomes" id="UP000694251"/>
    </source>
</evidence>
<gene>
    <name evidence="3" type="ORF">ISN44_As12g039660</name>
</gene>
<dbReference type="InterPro" id="IPR043424">
    <property type="entry name" value="BLT-like"/>
</dbReference>
<dbReference type="EMBL" id="JAEFBJ010000012">
    <property type="protein sequence ID" value="KAG7548817.1"/>
    <property type="molecule type" value="Genomic_DNA"/>
</dbReference>
<keyword evidence="1" id="KW-0175">Coiled coil</keyword>
<dbReference type="Proteomes" id="UP000694251">
    <property type="component" value="Chromosome 12"/>
</dbReference>
<evidence type="ECO:0008006" key="5">
    <source>
        <dbReference type="Google" id="ProtNLM"/>
    </source>
</evidence>
<evidence type="ECO:0000256" key="2">
    <source>
        <dbReference type="SAM" id="MobiDB-lite"/>
    </source>
</evidence>
<dbReference type="AlphaFoldDB" id="A0A8T1YRD6"/>
<feature type="region of interest" description="Disordered" evidence="2">
    <location>
        <begin position="495"/>
        <end position="529"/>
    </location>
</feature>
<feature type="coiled-coil region" evidence="1">
    <location>
        <begin position="248"/>
        <end position="282"/>
    </location>
</feature>
<organism evidence="3 4">
    <name type="scientific">Arabidopsis suecica</name>
    <name type="common">Swedish thale-cress</name>
    <name type="synonym">Cardaminopsis suecica</name>
    <dbReference type="NCBI Taxonomy" id="45249"/>
    <lineage>
        <taxon>Eukaryota</taxon>
        <taxon>Viridiplantae</taxon>
        <taxon>Streptophyta</taxon>
        <taxon>Embryophyta</taxon>
        <taxon>Tracheophyta</taxon>
        <taxon>Spermatophyta</taxon>
        <taxon>Magnoliopsida</taxon>
        <taxon>eudicotyledons</taxon>
        <taxon>Gunneridae</taxon>
        <taxon>Pentapetalae</taxon>
        <taxon>rosids</taxon>
        <taxon>malvids</taxon>
        <taxon>Brassicales</taxon>
        <taxon>Brassicaceae</taxon>
        <taxon>Camelineae</taxon>
        <taxon>Arabidopsis</taxon>
    </lineage>
</organism>
<dbReference type="PANTHER" id="PTHR31071">
    <property type="entry name" value="GB|AAF24581.1"/>
    <property type="match status" value="1"/>
</dbReference>
<feature type="region of interest" description="Disordered" evidence="2">
    <location>
        <begin position="420"/>
        <end position="441"/>
    </location>
</feature>
<name>A0A8T1YRD6_ARASU</name>
<evidence type="ECO:0000313" key="3">
    <source>
        <dbReference type="EMBL" id="KAG7548817.1"/>
    </source>
</evidence>
<keyword evidence="4" id="KW-1185">Reference proteome</keyword>
<protein>
    <recommendedName>
        <fullName evidence="5">Intracellular protein transporter USO1-like protein</fullName>
    </recommendedName>
</protein>
<dbReference type="PANTHER" id="PTHR31071:SF59">
    <property type="entry name" value="INTRACELLULAR PROTEIN TRANSPORTER USO1-LIKE PROTEIN"/>
    <property type="match status" value="1"/>
</dbReference>